<reference evidence="1" key="1">
    <citation type="submission" date="2025-08" db="UniProtKB">
        <authorList>
            <consortium name="Ensembl"/>
        </authorList>
    </citation>
    <scope>IDENTIFICATION</scope>
</reference>
<dbReference type="Ensembl" id="ENSANAT00000036910.1">
    <property type="protein sequence ID" value="ENSANAP00000019042.1"/>
    <property type="gene ID" value="ENSANAG00000027343.1"/>
</dbReference>
<dbReference type="GeneTree" id="ENSGT01100000266938"/>
<accession>A0A2K5DDK0</accession>
<reference evidence="1" key="2">
    <citation type="submission" date="2025-09" db="UniProtKB">
        <authorList>
            <consortium name="Ensembl"/>
        </authorList>
    </citation>
    <scope>IDENTIFICATION</scope>
</reference>
<evidence type="ECO:0000313" key="1">
    <source>
        <dbReference type="Ensembl" id="ENSANAP00000019042.1"/>
    </source>
</evidence>
<protein>
    <submittedName>
        <fullName evidence="1">Uncharacterized protein</fullName>
    </submittedName>
</protein>
<keyword evidence="2" id="KW-1185">Reference proteome</keyword>
<dbReference type="OMA" id="NAEQFCR"/>
<organism evidence="1 2">
    <name type="scientific">Aotus nancymaae</name>
    <name type="common">Ma's night monkey</name>
    <dbReference type="NCBI Taxonomy" id="37293"/>
    <lineage>
        <taxon>Eukaryota</taxon>
        <taxon>Metazoa</taxon>
        <taxon>Chordata</taxon>
        <taxon>Craniata</taxon>
        <taxon>Vertebrata</taxon>
        <taxon>Euteleostomi</taxon>
        <taxon>Mammalia</taxon>
        <taxon>Eutheria</taxon>
        <taxon>Euarchontoglires</taxon>
        <taxon>Primates</taxon>
        <taxon>Haplorrhini</taxon>
        <taxon>Platyrrhini</taxon>
        <taxon>Aotidae</taxon>
        <taxon>Aotus</taxon>
    </lineage>
</organism>
<sequence length="70" mass="7801">MVAGSNFVQLYQIHLISPSKVLAFNSRASNAEQFCRLNFHSKKEVVKGRTSKARVTKKQKIFGAHSEGGH</sequence>
<evidence type="ECO:0000313" key="2">
    <source>
        <dbReference type="Proteomes" id="UP000233020"/>
    </source>
</evidence>
<proteinExistence type="predicted"/>
<name>A0A2K5DDK0_AOTNA</name>
<dbReference type="AlphaFoldDB" id="A0A2K5DDK0"/>
<dbReference type="Proteomes" id="UP000233020">
    <property type="component" value="Unplaced"/>
</dbReference>